<dbReference type="Pfam" id="PF12833">
    <property type="entry name" value="HTH_18"/>
    <property type="match status" value="1"/>
</dbReference>
<evidence type="ECO:0000256" key="2">
    <source>
        <dbReference type="ARBA" id="ARBA00023125"/>
    </source>
</evidence>
<sequence>MTLMDPAESRNLIEALLRSEVYQEYERAFSEATGLVLSLRPVESWRLTHHGKRHESPFCSLMSAQSRSCAACLQVQQRLVEMAVEGARTIHCFAGLSDTAVPIRLGNQIVGFLQTGQVFRKRPTRQQFARVCKTLEDWGLQYDRAQLEEAFFKTRVVSPRQHESAVKLLSIFAQHLALISNQVLLQQKNAEPPVIRKAKEYILEHMAEDLSLTRVARAVNTSTFYFCKMFKKYTGINFTDYLSRVRIEKAKNLLLNPNLRVSEIAFEVGFQSLTHFNRVFKRILGQSPTQYRAQLSGR</sequence>
<proteinExistence type="predicted"/>
<protein>
    <submittedName>
        <fullName evidence="5">Helix-turn-helix domain-containing protein</fullName>
    </submittedName>
</protein>
<dbReference type="InterPro" id="IPR009057">
    <property type="entry name" value="Homeodomain-like_sf"/>
</dbReference>
<keyword evidence="1" id="KW-0805">Transcription regulation</keyword>
<dbReference type="Pfam" id="PF10114">
    <property type="entry name" value="PocR"/>
    <property type="match status" value="1"/>
</dbReference>
<accession>A0A6M1RPP6</accession>
<dbReference type="InterPro" id="IPR020449">
    <property type="entry name" value="Tscrpt_reg_AraC-type_HTH"/>
</dbReference>
<feature type="domain" description="HTH araC/xylS-type" evidence="4">
    <location>
        <begin position="196"/>
        <end position="294"/>
    </location>
</feature>
<keyword evidence="3" id="KW-0804">Transcription</keyword>
<reference evidence="5 6" key="1">
    <citation type="submission" date="2020-02" db="EMBL/GenBank/DDBJ databases">
        <title>Draft genome sequence of Limisphaera ngatamarikiensis NGM72.4T, a thermophilic Verrucomicrobia grouped in subdivision 3.</title>
        <authorList>
            <person name="Carere C.R."/>
            <person name="Steen J."/>
            <person name="Hugenholtz P."/>
            <person name="Stott M.B."/>
        </authorList>
    </citation>
    <scope>NUCLEOTIDE SEQUENCE [LARGE SCALE GENOMIC DNA]</scope>
    <source>
        <strain evidence="5 6">NGM72.4</strain>
    </source>
</reference>
<dbReference type="PRINTS" id="PR00032">
    <property type="entry name" value="HTHARAC"/>
</dbReference>
<evidence type="ECO:0000313" key="5">
    <source>
        <dbReference type="EMBL" id="NGO39499.1"/>
    </source>
</evidence>
<dbReference type="InterPro" id="IPR018771">
    <property type="entry name" value="PocR_dom"/>
</dbReference>
<dbReference type="PROSITE" id="PS01124">
    <property type="entry name" value="HTH_ARAC_FAMILY_2"/>
    <property type="match status" value="1"/>
</dbReference>
<dbReference type="SUPFAM" id="SSF46689">
    <property type="entry name" value="Homeodomain-like"/>
    <property type="match status" value="2"/>
</dbReference>
<dbReference type="PANTHER" id="PTHR43280:SF28">
    <property type="entry name" value="HTH-TYPE TRANSCRIPTIONAL ACTIVATOR RHAS"/>
    <property type="match status" value="1"/>
</dbReference>
<keyword evidence="2" id="KW-0238">DNA-binding</keyword>
<evidence type="ECO:0000256" key="3">
    <source>
        <dbReference type="ARBA" id="ARBA00023163"/>
    </source>
</evidence>
<dbReference type="AlphaFoldDB" id="A0A6M1RPP6"/>
<comment type="caution">
    <text evidence="5">The sequence shown here is derived from an EMBL/GenBank/DDBJ whole genome shotgun (WGS) entry which is preliminary data.</text>
</comment>
<dbReference type="PANTHER" id="PTHR43280">
    <property type="entry name" value="ARAC-FAMILY TRANSCRIPTIONAL REGULATOR"/>
    <property type="match status" value="1"/>
</dbReference>
<evidence type="ECO:0000313" key="6">
    <source>
        <dbReference type="Proteomes" id="UP000477311"/>
    </source>
</evidence>
<gene>
    <name evidence="5" type="ORF">G4L39_08835</name>
</gene>
<evidence type="ECO:0000256" key="1">
    <source>
        <dbReference type="ARBA" id="ARBA00023015"/>
    </source>
</evidence>
<name>A0A6M1RPP6_9BACT</name>
<organism evidence="5 6">
    <name type="scientific">Limisphaera ngatamarikiensis</name>
    <dbReference type="NCBI Taxonomy" id="1324935"/>
    <lineage>
        <taxon>Bacteria</taxon>
        <taxon>Pseudomonadati</taxon>
        <taxon>Verrucomicrobiota</taxon>
        <taxon>Verrucomicrobiia</taxon>
        <taxon>Limisphaerales</taxon>
        <taxon>Limisphaeraceae</taxon>
        <taxon>Limisphaera</taxon>
    </lineage>
</organism>
<dbReference type="Proteomes" id="UP000477311">
    <property type="component" value="Unassembled WGS sequence"/>
</dbReference>
<dbReference type="EMBL" id="JAAKYA010000053">
    <property type="protein sequence ID" value="NGO39499.1"/>
    <property type="molecule type" value="Genomic_DNA"/>
</dbReference>
<dbReference type="PROSITE" id="PS00041">
    <property type="entry name" value="HTH_ARAC_FAMILY_1"/>
    <property type="match status" value="1"/>
</dbReference>
<keyword evidence="6" id="KW-1185">Reference proteome</keyword>
<dbReference type="GO" id="GO:0043565">
    <property type="term" value="F:sequence-specific DNA binding"/>
    <property type="evidence" value="ECO:0007669"/>
    <property type="project" value="InterPro"/>
</dbReference>
<dbReference type="InterPro" id="IPR018062">
    <property type="entry name" value="HTH_AraC-typ_CS"/>
</dbReference>
<dbReference type="SMART" id="SM00342">
    <property type="entry name" value="HTH_ARAC"/>
    <property type="match status" value="1"/>
</dbReference>
<dbReference type="Gene3D" id="1.10.10.60">
    <property type="entry name" value="Homeodomain-like"/>
    <property type="match status" value="2"/>
</dbReference>
<dbReference type="InterPro" id="IPR018060">
    <property type="entry name" value="HTH_AraC"/>
</dbReference>
<dbReference type="GO" id="GO:0003700">
    <property type="term" value="F:DNA-binding transcription factor activity"/>
    <property type="evidence" value="ECO:0007669"/>
    <property type="project" value="InterPro"/>
</dbReference>
<evidence type="ECO:0000259" key="4">
    <source>
        <dbReference type="PROSITE" id="PS01124"/>
    </source>
</evidence>